<keyword evidence="3" id="KW-1185">Reference proteome</keyword>
<evidence type="ECO:0000313" key="2">
    <source>
        <dbReference type="EMBL" id="KZZ86773.1"/>
    </source>
</evidence>
<dbReference type="Proteomes" id="UP000242877">
    <property type="component" value="Unassembled WGS sequence"/>
</dbReference>
<dbReference type="InterPro" id="IPR022185">
    <property type="entry name" value="DUF3712"/>
</dbReference>
<reference evidence="2 3" key="1">
    <citation type="journal article" date="2016" name="Genome Biol. Evol.">
        <title>Divergent and convergent evolution of fungal pathogenicity.</title>
        <authorList>
            <person name="Shang Y."/>
            <person name="Xiao G."/>
            <person name="Zheng P."/>
            <person name="Cen K."/>
            <person name="Zhan S."/>
            <person name="Wang C."/>
        </authorList>
    </citation>
    <scope>NUCLEOTIDE SEQUENCE [LARGE SCALE GENOMIC DNA]</scope>
    <source>
        <strain evidence="2 3">ARSEF 7405</strain>
    </source>
</reference>
<proteinExistence type="predicted"/>
<name>A0A162HZX2_9EURO</name>
<dbReference type="VEuPathDB" id="FungiDB:AAP_06243"/>
<feature type="transmembrane region" description="Helical" evidence="1">
    <location>
        <begin position="50"/>
        <end position="74"/>
    </location>
</feature>
<evidence type="ECO:0000256" key="1">
    <source>
        <dbReference type="SAM" id="Phobius"/>
    </source>
</evidence>
<evidence type="ECO:0000313" key="3">
    <source>
        <dbReference type="Proteomes" id="UP000242877"/>
    </source>
</evidence>
<sequence>MAYDYKGDEKPTVIEEGGVTQVFSKDGAIAEQIELEPTFGQKLKNHFKRFWWLHVIIFCCCFLIVILPVVYVAYPRIAQHGVTNSRLTLNSLVLSDPYTTHCHIELDQVLSVHSPFKPKLFEFPANLSLPGRGSDRPFMSVTVPQTVAKDGQKVIVDQHTDFPSVEEFTRYTTAVMQNEDLEVIVYGRPKLRQGGLPKITVTYNQTVKMKGLNKLKGFQLTNMTMDISKAEHEKRDESGIMGLLGSALSGSSNSSTGLLGSLLGGGSSNSSDASGDSQHGLLASMAGKMLNFDVPFTAIADIPNPTVMTLYLGNVTTWPMVNGSAIGRSIIHDVILRPGNNNKYNVTGTMNIAQALPALHGTKLDIQILSNESIWHGRNLTYFGDALATNLLEYSVELSEVLKNSLPGMGSLL</sequence>
<dbReference type="PANTHER" id="PTHR35895">
    <property type="entry name" value="CHROMOSOME 16, WHOLE GENOME SHOTGUN SEQUENCE"/>
    <property type="match status" value="1"/>
</dbReference>
<protein>
    <submittedName>
        <fullName evidence="2">Uncharacterized protein</fullName>
    </submittedName>
</protein>
<keyword evidence="1" id="KW-0812">Transmembrane</keyword>
<comment type="caution">
    <text evidence="2">The sequence shown here is derived from an EMBL/GenBank/DDBJ whole genome shotgun (WGS) entry which is preliminary data.</text>
</comment>
<dbReference type="EMBL" id="AZGZ01000048">
    <property type="protein sequence ID" value="KZZ86773.1"/>
    <property type="molecule type" value="Genomic_DNA"/>
</dbReference>
<accession>A0A162HZX2</accession>
<dbReference type="InterPro" id="IPR046368">
    <property type="entry name" value="Tag1"/>
</dbReference>
<dbReference type="AlphaFoldDB" id="A0A162HZX2"/>
<dbReference type="GO" id="GO:0000329">
    <property type="term" value="C:fungal-type vacuole membrane"/>
    <property type="evidence" value="ECO:0007669"/>
    <property type="project" value="InterPro"/>
</dbReference>
<organism evidence="2 3">
    <name type="scientific">Ascosphaera apis ARSEF 7405</name>
    <dbReference type="NCBI Taxonomy" id="392613"/>
    <lineage>
        <taxon>Eukaryota</taxon>
        <taxon>Fungi</taxon>
        <taxon>Dikarya</taxon>
        <taxon>Ascomycota</taxon>
        <taxon>Pezizomycotina</taxon>
        <taxon>Eurotiomycetes</taxon>
        <taxon>Eurotiomycetidae</taxon>
        <taxon>Onygenales</taxon>
        <taxon>Ascosphaeraceae</taxon>
        <taxon>Ascosphaera</taxon>
    </lineage>
</organism>
<dbReference type="Pfam" id="PF12505">
    <property type="entry name" value="DUF3712"/>
    <property type="match status" value="1"/>
</dbReference>
<keyword evidence="1" id="KW-1133">Transmembrane helix</keyword>
<keyword evidence="1" id="KW-0472">Membrane</keyword>
<dbReference type="PANTHER" id="PTHR35895:SF1">
    <property type="entry name" value="LIPID-BINDING SERUM GLYCOPROTEIN C-TERMINAL DOMAIN-CONTAINING PROTEIN"/>
    <property type="match status" value="1"/>
</dbReference>
<gene>
    <name evidence="2" type="ORF">AAP_06243</name>
</gene>
<dbReference type="OrthoDB" id="10039566at2759"/>